<accession>A0A1T4SJ77</accession>
<dbReference type="CDD" id="cd00038">
    <property type="entry name" value="CAP_ED"/>
    <property type="match status" value="1"/>
</dbReference>
<dbReference type="GO" id="GO:0003700">
    <property type="term" value="F:DNA-binding transcription factor activity"/>
    <property type="evidence" value="ECO:0007669"/>
    <property type="project" value="TreeGrafter"/>
</dbReference>
<dbReference type="AlphaFoldDB" id="A0A1T4SJ77"/>
<proteinExistence type="predicted"/>
<dbReference type="GO" id="GO:0005829">
    <property type="term" value="C:cytosol"/>
    <property type="evidence" value="ECO:0007669"/>
    <property type="project" value="TreeGrafter"/>
</dbReference>
<dbReference type="Gene3D" id="2.60.120.10">
    <property type="entry name" value="Jelly Rolls"/>
    <property type="match status" value="1"/>
</dbReference>
<feature type="domain" description="Cyclic nucleotide-binding" evidence="1">
    <location>
        <begin position="15"/>
        <end position="134"/>
    </location>
</feature>
<protein>
    <submittedName>
        <fullName evidence="2">Cyclic nucleotide-binding domain-containing protein</fullName>
    </submittedName>
</protein>
<dbReference type="InterPro" id="IPR014710">
    <property type="entry name" value="RmlC-like_jellyroll"/>
</dbReference>
<keyword evidence="3" id="KW-1185">Reference proteome</keyword>
<dbReference type="PROSITE" id="PS50042">
    <property type="entry name" value="CNMP_BINDING_3"/>
    <property type="match status" value="1"/>
</dbReference>
<reference evidence="2 3" key="1">
    <citation type="submission" date="2017-02" db="EMBL/GenBank/DDBJ databases">
        <authorList>
            <person name="Peterson S.W."/>
        </authorList>
    </citation>
    <scope>NUCLEOTIDE SEQUENCE [LARGE SCALE GENOMIC DNA]</scope>
    <source>
        <strain evidence="2 3">USBA 369</strain>
    </source>
</reference>
<evidence type="ECO:0000313" key="3">
    <source>
        <dbReference type="Proteomes" id="UP000190135"/>
    </source>
</evidence>
<dbReference type="OrthoDB" id="9807547at2"/>
<dbReference type="RefSeq" id="WP_078709306.1">
    <property type="nucleotide sequence ID" value="NZ_FUXL01000011.1"/>
</dbReference>
<dbReference type="InterPro" id="IPR050397">
    <property type="entry name" value="Env_Response_Regulators"/>
</dbReference>
<dbReference type="EMBL" id="FUXL01000011">
    <property type="protein sequence ID" value="SKA27891.1"/>
    <property type="molecule type" value="Genomic_DNA"/>
</dbReference>
<dbReference type="SMART" id="SM00100">
    <property type="entry name" value="cNMP"/>
    <property type="match status" value="1"/>
</dbReference>
<gene>
    <name evidence="2" type="ORF">SAMN05428963_11128</name>
</gene>
<organism evidence="2 3">
    <name type="scientific">Consotaella salsifontis</name>
    <dbReference type="NCBI Taxonomy" id="1365950"/>
    <lineage>
        <taxon>Bacteria</taxon>
        <taxon>Pseudomonadati</taxon>
        <taxon>Pseudomonadota</taxon>
        <taxon>Alphaproteobacteria</taxon>
        <taxon>Hyphomicrobiales</taxon>
        <taxon>Aurantimonadaceae</taxon>
        <taxon>Consotaella</taxon>
    </lineage>
</organism>
<evidence type="ECO:0000313" key="2">
    <source>
        <dbReference type="EMBL" id="SKA27891.1"/>
    </source>
</evidence>
<dbReference type="PANTHER" id="PTHR24567">
    <property type="entry name" value="CRP FAMILY TRANSCRIPTIONAL REGULATORY PROTEIN"/>
    <property type="match status" value="1"/>
</dbReference>
<dbReference type="SUPFAM" id="SSF51206">
    <property type="entry name" value="cAMP-binding domain-like"/>
    <property type="match status" value="1"/>
</dbReference>
<dbReference type="InterPro" id="IPR018490">
    <property type="entry name" value="cNMP-bd_dom_sf"/>
</dbReference>
<sequence length="151" mass="17059">MSLESDIAILQGAALFESLTIDQLRLLAFGAEHRRLRPGETLFREEARSDAAFVIALGEVSLYRRRGGNLVHVGRFGPGTLLGELALITENRRPATAITESDCDLIRIPRALFLRMLQEYPEIALRLHDQIKDDLLDMTRRLAALEDRFTD</sequence>
<dbReference type="InterPro" id="IPR000595">
    <property type="entry name" value="cNMP-bd_dom"/>
</dbReference>
<name>A0A1T4SJ77_9HYPH</name>
<evidence type="ECO:0000259" key="1">
    <source>
        <dbReference type="PROSITE" id="PS50042"/>
    </source>
</evidence>
<dbReference type="PANTHER" id="PTHR24567:SF68">
    <property type="entry name" value="DNA-BINDING TRANSCRIPTIONAL DUAL REGULATOR CRP"/>
    <property type="match status" value="1"/>
</dbReference>
<dbReference type="STRING" id="1365950.SAMN05428963_11128"/>
<dbReference type="Pfam" id="PF00027">
    <property type="entry name" value="cNMP_binding"/>
    <property type="match status" value="1"/>
</dbReference>
<dbReference type="Proteomes" id="UP000190135">
    <property type="component" value="Unassembled WGS sequence"/>
</dbReference>